<evidence type="ECO:0000259" key="7">
    <source>
        <dbReference type="PROSITE" id="PS50118"/>
    </source>
</evidence>
<organism evidence="8 9">
    <name type="scientific">Citrullus colocynthis</name>
    <name type="common">colocynth</name>
    <dbReference type="NCBI Taxonomy" id="252529"/>
    <lineage>
        <taxon>Eukaryota</taxon>
        <taxon>Viridiplantae</taxon>
        <taxon>Streptophyta</taxon>
        <taxon>Embryophyta</taxon>
        <taxon>Tracheophyta</taxon>
        <taxon>Spermatophyta</taxon>
        <taxon>Magnoliopsida</taxon>
        <taxon>eudicotyledons</taxon>
        <taxon>Gunneridae</taxon>
        <taxon>Pentapetalae</taxon>
        <taxon>rosids</taxon>
        <taxon>fabids</taxon>
        <taxon>Cucurbitales</taxon>
        <taxon>Cucurbitaceae</taxon>
        <taxon>Benincaseae</taxon>
        <taxon>Citrullus</taxon>
    </lineage>
</organism>
<dbReference type="PANTHER" id="PTHR46261">
    <property type="entry name" value="HIGH MOBILITY GROUP B PROTEIN 4-RELATED"/>
    <property type="match status" value="1"/>
</dbReference>
<evidence type="ECO:0000313" key="9">
    <source>
        <dbReference type="Proteomes" id="UP001642487"/>
    </source>
</evidence>
<evidence type="ECO:0000256" key="6">
    <source>
        <dbReference type="SAM" id="MobiDB-lite"/>
    </source>
</evidence>
<dbReference type="InterPro" id="IPR031061">
    <property type="entry name" value="HMGB_plant"/>
</dbReference>
<gene>
    <name evidence="8" type="ORF">CITCOLO1_LOCUS13253</name>
</gene>
<dbReference type="SMART" id="SM00398">
    <property type="entry name" value="HMG"/>
    <property type="match status" value="1"/>
</dbReference>
<proteinExistence type="inferred from homology"/>
<dbReference type="InterPro" id="IPR036910">
    <property type="entry name" value="HMG_box_dom_sf"/>
</dbReference>
<evidence type="ECO:0000256" key="4">
    <source>
        <dbReference type="ARBA" id="ARBA00023242"/>
    </source>
</evidence>
<protein>
    <recommendedName>
        <fullName evidence="7">HMG box domain-containing protein</fullName>
    </recommendedName>
</protein>
<dbReference type="Pfam" id="PF00505">
    <property type="entry name" value="HMG_box"/>
    <property type="match status" value="1"/>
</dbReference>
<dbReference type="EMBL" id="OZ021738">
    <property type="protein sequence ID" value="CAK9321185.1"/>
    <property type="molecule type" value="Genomic_DNA"/>
</dbReference>
<reference evidence="8 9" key="1">
    <citation type="submission" date="2024-03" db="EMBL/GenBank/DDBJ databases">
        <authorList>
            <person name="Gkanogiannis A."/>
            <person name="Becerra Lopez-Lavalle L."/>
        </authorList>
    </citation>
    <scope>NUCLEOTIDE SEQUENCE [LARGE SCALE GENOMIC DNA]</scope>
</reference>
<dbReference type="Proteomes" id="UP001642487">
    <property type="component" value="Chromosome 4"/>
</dbReference>
<dbReference type="Gene3D" id="1.10.30.10">
    <property type="entry name" value="High mobility group box domain"/>
    <property type="match status" value="1"/>
</dbReference>
<evidence type="ECO:0000256" key="5">
    <source>
        <dbReference type="PROSITE-ProRule" id="PRU00267"/>
    </source>
</evidence>
<dbReference type="PANTHER" id="PTHR46261:SF12">
    <property type="entry name" value="HIGH MOBILITY GROUP B PROTEIN 14"/>
    <property type="match status" value="1"/>
</dbReference>
<evidence type="ECO:0000256" key="1">
    <source>
        <dbReference type="ARBA" id="ARBA00004123"/>
    </source>
</evidence>
<feature type="DNA-binding region" description="HMG box" evidence="5">
    <location>
        <begin position="126"/>
        <end position="195"/>
    </location>
</feature>
<evidence type="ECO:0000256" key="2">
    <source>
        <dbReference type="ARBA" id="ARBA00008774"/>
    </source>
</evidence>
<sequence length="214" mass="24894">MNVYVVSNFLTWNITCGHIQQGQEWHSKPVRVWAERCQLKTDGEHNGAGRRAMAKAKKPQKSPSAYGHDSSEASQGDTGLCVKRSEEMKRAAKASRFNTDNKRTKTIEKPKSKQKKKNDKFDVNKPKKPPTAFFYFLDDFRKEFQKQNPDVKMMRDVGKACGEKWKTMTYEEKVQYYDIATEKRAEFDKAMAEYKKRKESGIDQESEEDWEIDG</sequence>
<dbReference type="PROSITE" id="PS50118">
    <property type="entry name" value="HMG_BOX_2"/>
    <property type="match status" value="1"/>
</dbReference>
<keyword evidence="4 5" id="KW-0539">Nucleus</keyword>
<evidence type="ECO:0000313" key="8">
    <source>
        <dbReference type="EMBL" id="CAK9321185.1"/>
    </source>
</evidence>
<evidence type="ECO:0000256" key="3">
    <source>
        <dbReference type="ARBA" id="ARBA00023125"/>
    </source>
</evidence>
<accession>A0ABP0YQX8</accession>
<feature type="domain" description="HMG box" evidence="7">
    <location>
        <begin position="126"/>
        <end position="195"/>
    </location>
</feature>
<feature type="compositionally biased region" description="Basic and acidic residues" evidence="6">
    <location>
        <begin position="99"/>
        <end position="111"/>
    </location>
</feature>
<comment type="similarity">
    <text evidence="2">Belongs to the HMGB family.</text>
</comment>
<keyword evidence="9" id="KW-1185">Reference proteome</keyword>
<name>A0ABP0YQX8_9ROSI</name>
<comment type="subcellular location">
    <subcellularLocation>
        <location evidence="1">Nucleus</location>
    </subcellularLocation>
</comment>
<dbReference type="InterPro" id="IPR009071">
    <property type="entry name" value="HMG_box_dom"/>
</dbReference>
<dbReference type="SUPFAM" id="SSF47095">
    <property type="entry name" value="HMG-box"/>
    <property type="match status" value="1"/>
</dbReference>
<keyword evidence="3 5" id="KW-0238">DNA-binding</keyword>
<dbReference type="CDD" id="cd22005">
    <property type="entry name" value="HMG-box_AtHMGB1-like"/>
    <property type="match status" value="1"/>
</dbReference>
<feature type="region of interest" description="Disordered" evidence="6">
    <location>
        <begin position="42"/>
        <end position="125"/>
    </location>
</feature>